<keyword evidence="9" id="KW-0175">Coiled coil</keyword>
<dbReference type="SUPFAM" id="SSF103190">
    <property type="entry name" value="Sensory domain-like"/>
    <property type="match status" value="1"/>
</dbReference>
<evidence type="ECO:0000256" key="7">
    <source>
        <dbReference type="ARBA" id="ARBA00023224"/>
    </source>
</evidence>
<comment type="subcellular location">
    <subcellularLocation>
        <location evidence="1">Cell membrane</location>
        <topology evidence="1">Multi-pass membrane protein</topology>
    </subcellularLocation>
</comment>
<evidence type="ECO:0000256" key="2">
    <source>
        <dbReference type="ARBA" id="ARBA00022475"/>
    </source>
</evidence>
<evidence type="ECO:0000256" key="4">
    <source>
        <dbReference type="ARBA" id="ARBA00022692"/>
    </source>
</evidence>
<dbReference type="PANTHER" id="PTHR32089">
    <property type="entry name" value="METHYL-ACCEPTING CHEMOTAXIS PROTEIN MCPB"/>
    <property type="match status" value="1"/>
</dbReference>
<dbReference type="PROSITE" id="PS50111">
    <property type="entry name" value="CHEMOTAXIS_TRANSDUC_2"/>
    <property type="match status" value="1"/>
</dbReference>
<sequence>MGQAFSGDALQLVKNELKRMLEGDLTTPVSVDAFGSSCQEVGTLLEKTRKILLRFEEELEATSAQVSSVAEEIDAASAQTERLWASYTDLEKATSFLNNTVNELTQIIQKSHQELERLSSFTQSLESIAREVEAMAQTTRTHLEAVDHTLGEVDRVLHHISDIADRTRLVAINASIEAARAGTQGQAFAAVARAVKDLAEQSSQVTKEASQVMESFKSEVFQALSELASRQKDSSTTVQSIFVEVKRGFHSQSENMNQVRNRTKAMQEEFERYFNSLQTHLEQWEETAPKLRNAMTLLSRVSEAIKASLETISIRKEKLFSPAEKKEFQDLVAELQELTLSKEIQSLSTEAHQKALQSFIDQHPLLEAIYTARDDGTFIASIPPAGLANARVRPWWQEAMKGEIYFSPIYVSAITRQFCITISLPIPTSSGKPQGVLGVDIKVNQETESF</sequence>
<dbReference type="PANTHER" id="PTHR32089:SF112">
    <property type="entry name" value="LYSOZYME-LIKE PROTEIN-RELATED"/>
    <property type="match status" value="1"/>
</dbReference>
<keyword evidence="12" id="KW-1185">Reference proteome</keyword>
<evidence type="ECO:0000256" key="1">
    <source>
        <dbReference type="ARBA" id="ARBA00004651"/>
    </source>
</evidence>
<accession>A0ABZ2YBK3</accession>
<dbReference type="EMBL" id="CP121689">
    <property type="protein sequence ID" value="WZL76362.1"/>
    <property type="molecule type" value="Genomic_DNA"/>
</dbReference>
<name>A0ABZ2YBK3_9BACT</name>
<proteinExistence type="predicted"/>
<dbReference type="SMART" id="SM00283">
    <property type="entry name" value="MA"/>
    <property type="match status" value="1"/>
</dbReference>
<dbReference type="Gene3D" id="3.30.450.20">
    <property type="entry name" value="PAS domain"/>
    <property type="match status" value="1"/>
</dbReference>
<evidence type="ECO:0000256" key="5">
    <source>
        <dbReference type="ARBA" id="ARBA00022989"/>
    </source>
</evidence>
<dbReference type="CDD" id="cd18773">
    <property type="entry name" value="PDC1_HK_sensor"/>
    <property type="match status" value="1"/>
</dbReference>
<reference evidence="11 12" key="1">
    <citation type="submission" date="2023-03" db="EMBL/GenBank/DDBJ databases">
        <title>Novel Species.</title>
        <authorList>
            <person name="Ma S."/>
        </authorList>
    </citation>
    <scope>NUCLEOTIDE SEQUENCE [LARGE SCALE GENOMIC DNA]</scope>
    <source>
        <strain evidence="11 12">B11</strain>
    </source>
</reference>
<feature type="coiled-coil region" evidence="9">
    <location>
        <begin position="45"/>
        <end position="72"/>
    </location>
</feature>
<evidence type="ECO:0000256" key="6">
    <source>
        <dbReference type="ARBA" id="ARBA00023136"/>
    </source>
</evidence>
<keyword evidence="3" id="KW-0145">Chemotaxis</keyword>
<dbReference type="InterPro" id="IPR029151">
    <property type="entry name" value="Sensor-like_sf"/>
</dbReference>
<evidence type="ECO:0000313" key="11">
    <source>
        <dbReference type="EMBL" id="WZL76362.1"/>
    </source>
</evidence>
<keyword evidence="2" id="KW-1003">Cell membrane</keyword>
<evidence type="ECO:0000256" key="3">
    <source>
        <dbReference type="ARBA" id="ARBA00022500"/>
    </source>
</evidence>
<evidence type="ECO:0000256" key="9">
    <source>
        <dbReference type="SAM" id="Coils"/>
    </source>
</evidence>
<keyword evidence="6" id="KW-0472">Membrane</keyword>
<gene>
    <name evidence="11" type="ORF">QBE54_01105</name>
</gene>
<dbReference type="Gene3D" id="1.10.287.950">
    <property type="entry name" value="Methyl-accepting chemotaxis protein"/>
    <property type="match status" value="1"/>
</dbReference>
<dbReference type="InterPro" id="IPR033479">
    <property type="entry name" value="dCache_1"/>
</dbReference>
<dbReference type="Proteomes" id="UP001461341">
    <property type="component" value="Chromosome"/>
</dbReference>
<feature type="domain" description="Methyl-accepting transducer" evidence="10">
    <location>
        <begin position="58"/>
        <end position="299"/>
    </location>
</feature>
<dbReference type="RefSeq" id="WP_369018520.1">
    <property type="nucleotide sequence ID" value="NZ_CP121689.1"/>
</dbReference>
<evidence type="ECO:0000259" key="10">
    <source>
        <dbReference type="PROSITE" id="PS50111"/>
    </source>
</evidence>
<protein>
    <submittedName>
        <fullName evidence="11">Methyl-accepting chemotaxis protein</fullName>
    </submittedName>
</protein>
<keyword evidence="4" id="KW-0812">Transmembrane</keyword>
<dbReference type="Pfam" id="PF00015">
    <property type="entry name" value="MCPsignal"/>
    <property type="match status" value="1"/>
</dbReference>
<evidence type="ECO:0000313" key="12">
    <source>
        <dbReference type="Proteomes" id="UP001461341"/>
    </source>
</evidence>
<dbReference type="InterPro" id="IPR004089">
    <property type="entry name" value="MCPsignal_dom"/>
</dbReference>
<keyword evidence="7 8" id="KW-0807">Transducer</keyword>
<dbReference type="SUPFAM" id="SSF58104">
    <property type="entry name" value="Methyl-accepting chemotaxis protein (MCP) signaling domain"/>
    <property type="match status" value="1"/>
</dbReference>
<evidence type="ECO:0000256" key="8">
    <source>
        <dbReference type="PROSITE-ProRule" id="PRU00284"/>
    </source>
</evidence>
<dbReference type="Pfam" id="PF02743">
    <property type="entry name" value="dCache_1"/>
    <property type="match status" value="1"/>
</dbReference>
<organism evidence="11 12">
    <name type="scientific">Thermatribacter velox</name>
    <dbReference type="NCBI Taxonomy" id="3039681"/>
    <lineage>
        <taxon>Bacteria</taxon>
        <taxon>Pseudomonadati</taxon>
        <taxon>Atribacterota</taxon>
        <taxon>Atribacteria</taxon>
        <taxon>Atribacterales</taxon>
        <taxon>Thermatribacteraceae</taxon>
        <taxon>Thermatribacter</taxon>
    </lineage>
</organism>
<keyword evidence="5" id="KW-1133">Transmembrane helix</keyword>